<dbReference type="Pfam" id="PF06881">
    <property type="entry name" value="Elongin_A"/>
    <property type="match status" value="1"/>
</dbReference>
<dbReference type="GO" id="GO:0070449">
    <property type="term" value="C:elongin complex"/>
    <property type="evidence" value="ECO:0007669"/>
    <property type="project" value="InterPro"/>
</dbReference>
<feature type="compositionally biased region" description="Basic and acidic residues" evidence="1">
    <location>
        <begin position="122"/>
        <end position="131"/>
    </location>
</feature>
<sequence length="726" mass="81368">MCSALGLAGPCGSSHGERGGSDGPSRANASELEAWPGPGEHWRRRRPSPLDRNSEPVERDPGKSHSQPRSRDAPLEEEAMETDARECHAARNSRSHRPEQRQKHRNPSELARPRHRSQRWGRGRERGYDRRQCHKVFPAYSNYQGCSGYGWSPPWPTRPHLMSGDRHRHPAKACNAREKPGDGLSDAPQGKRGLGQDHHLRASQGRGAGSPSRGHQSSHRDRSPVGAKGQEKSSALISQKSGLTFSREESPWPLSRNSAKETPPSSGTKEEKERVGPDIQLSPPLQQPSDNDLKKKTQRKPNLAETSSLDCLVLAEGAGGLLPKVKEKVFNNQKIQEGKVRPPHLDGKPVASLPEVQETDVDNKCKPPIMSFESYLSYDQTGEKKIMKISATALEEKGHEKHDSSENLDSIQELPKASENKSEKLQPSGNVWAKLEKVSTDALPVQPDFPSPGVQANYHLLPAFEVMSSFRPKQKALSLPQEEAGFTGCRMNSKMQVFSGSRCAYPQKMMTLHQQCIWILKNNINSISKVGGVPYSVLEPILESCAPDQLYRIKKYNHVLVKETDKLWKIHCHQNFRKETPKEHESWREMYLRLQDAQKQQLQALTVNIQSFHANKPKGQQAKMILFNSVARPLSDIRRKQKRFEIGRTALLEGVKIKPAQYPTGSSCTPSINSNLNLIHEKSDHTCSSTTSIHLTRVVSGKKPAKKITPMMAKTIKDFKNRFSRR</sequence>
<dbReference type="InterPro" id="IPR010684">
    <property type="entry name" value="RNA_pol_II_trans_fac_SIII_A"/>
</dbReference>
<proteinExistence type="predicted"/>
<dbReference type="GO" id="GO:0006368">
    <property type="term" value="P:transcription elongation by RNA polymerase II"/>
    <property type="evidence" value="ECO:0007669"/>
    <property type="project" value="InterPro"/>
</dbReference>
<organism evidence="2 3">
    <name type="scientific">Sus scrofa</name>
    <name type="common">Pig</name>
    <dbReference type="NCBI Taxonomy" id="9823"/>
    <lineage>
        <taxon>Eukaryota</taxon>
        <taxon>Metazoa</taxon>
        <taxon>Chordata</taxon>
        <taxon>Craniata</taxon>
        <taxon>Vertebrata</taxon>
        <taxon>Euteleostomi</taxon>
        <taxon>Mammalia</taxon>
        <taxon>Eutheria</taxon>
        <taxon>Laurasiatheria</taxon>
        <taxon>Artiodactyla</taxon>
        <taxon>Suina</taxon>
        <taxon>Suidae</taxon>
        <taxon>Sus</taxon>
    </lineage>
</organism>
<accession>A0A8D0MUG9</accession>
<dbReference type="Gene3D" id="6.10.250.3180">
    <property type="match status" value="1"/>
</dbReference>
<dbReference type="InterPro" id="IPR051870">
    <property type="entry name" value="Elongin-A_domain"/>
</dbReference>
<dbReference type="PANTHER" id="PTHR15141:SF75">
    <property type="entry name" value="ELONGIN-A"/>
    <property type="match status" value="1"/>
</dbReference>
<dbReference type="Proteomes" id="UP000694726">
    <property type="component" value="Unplaced"/>
</dbReference>
<dbReference type="AlphaFoldDB" id="A0A8D0MUG9"/>
<reference evidence="2" key="1">
    <citation type="submission" date="2025-08" db="UniProtKB">
        <authorList>
            <consortium name="Ensembl"/>
        </authorList>
    </citation>
    <scope>IDENTIFICATION</scope>
</reference>
<name>A0A8D0MUG9_PIG</name>
<feature type="region of interest" description="Disordered" evidence="1">
    <location>
        <begin position="1"/>
        <end position="132"/>
    </location>
</feature>
<evidence type="ECO:0008006" key="4">
    <source>
        <dbReference type="Google" id="ProtNLM"/>
    </source>
</evidence>
<evidence type="ECO:0000313" key="3">
    <source>
        <dbReference type="Proteomes" id="UP000694726"/>
    </source>
</evidence>
<dbReference type="Ensembl" id="ENSSSCT00015023270.1">
    <property type="protein sequence ID" value="ENSSSCP00015009067.1"/>
    <property type="gene ID" value="ENSSSCG00015017608.1"/>
</dbReference>
<evidence type="ECO:0000256" key="1">
    <source>
        <dbReference type="SAM" id="MobiDB-lite"/>
    </source>
</evidence>
<protein>
    <recommendedName>
        <fullName evidence="4">Elongin-A</fullName>
    </recommendedName>
</protein>
<feature type="compositionally biased region" description="Polar residues" evidence="1">
    <location>
        <begin position="232"/>
        <end position="244"/>
    </location>
</feature>
<evidence type="ECO:0000313" key="2">
    <source>
        <dbReference type="Ensembl" id="ENSSSCP00015009067.1"/>
    </source>
</evidence>
<feature type="region of interest" description="Disordered" evidence="1">
    <location>
        <begin position="148"/>
        <end position="308"/>
    </location>
</feature>
<feature type="compositionally biased region" description="Basic and acidic residues" evidence="1">
    <location>
        <begin position="48"/>
        <end position="74"/>
    </location>
</feature>
<dbReference type="PANTHER" id="PTHR15141">
    <property type="entry name" value="TRANSCRIPTION ELONGATION FACTOR B POLYPEPTIDE 3"/>
    <property type="match status" value="1"/>
</dbReference>